<accession>A0A1B6QQS1</accession>
<feature type="region of interest" description="Disordered" evidence="1">
    <location>
        <begin position="1"/>
        <end position="117"/>
    </location>
</feature>
<organism evidence="2 3">
    <name type="scientific">Sorghum bicolor</name>
    <name type="common">Sorghum</name>
    <name type="synonym">Sorghum vulgare</name>
    <dbReference type="NCBI Taxonomy" id="4558"/>
    <lineage>
        <taxon>Eukaryota</taxon>
        <taxon>Viridiplantae</taxon>
        <taxon>Streptophyta</taxon>
        <taxon>Embryophyta</taxon>
        <taxon>Tracheophyta</taxon>
        <taxon>Spermatophyta</taxon>
        <taxon>Magnoliopsida</taxon>
        <taxon>Liliopsida</taxon>
        <taxon>Poales</taxon>
        <taxon>Poaceae</taxon>
        <taxon>PACMAD clade</taxon>
        <taxon>Panicoideae</taxon>
        <taxon>Andropogonodae</taxon>
        <taxon>Andropogoneae</taxon>
        <taxon>Sorghinae</taxon>
        <taxon>Sorghum</taxon>
    </lineage>
</organism>
<reference evidence="3" key="2">
    <citation type="journal article" date="2018" name="Plant J.">
        <title>The Sorghum bicolor reference genome: improved assembly, gene annotations, a transcriptome atlas, and signatures of genome organization.</title>
        <authorList>
            <person name="McCormick R.F."/>
            <person name="Truong S.K."/>
            <person name="Sreedasyam A."/>
            <person name="Jenkins J."/>
            <person name="Shu S."/>
            <person name="Sims D."/>
            <person name="Kennedy M."/>
            <person name="Amirebrahimi M."/>
            <person name="Weers B.D."/>
            <person name="McKinley B."/>
            <person name="Mattison A."/>
            <person name="Morishige D.T."/>
            <person name="Grimwood J."/>
            <person name="Schmutz J."/>
            <person name="Mullet J.E."/>
        </authorList>
    </citation>
    <scope>NUCLEOTIDE SEQUENCE [LARGE SCALE GENOMIC DNA]</scope>
    <source>
        <strain evidence="3">cv. BTx623</strain>
    </source>
</reference>
<feature type="compositionally biased region" description="Basic and acidic residues" evidence="1">
    <location>
        <begin position="57"/>
        <end position="69"/>
    </location>
</feature>
<protein>
    <submittedName>
        <fullName evidence="2">Uncharacterized protein</fullName>
    </submittedName>
</protein>
<gene>
    <name evidence="2" type="ORF">SORBI_3001G521400</name>
</gene>
<evidence type="ECO:0000313" key="2">
    <source>
        <dbReference type="EMBL" id="KXG40271.1"/>
    </source>
</evidence>
<dbReference type="InParanoid" id="A0A1B6QQS1"/>
<dbReference type="EMBL" id="CM000760">
    <property type="protein sequence ID" value="KXG40271.1"/>
    <property type="molecule type" value="Genomic_DNA"/>
</dbReference>
<dbReference type="Proteomes" id="UP000000768">
    <property type="component" value="Chromosome 1"/>
</dbReference>
<evidence type="ECO:0000313" key="3">
    <source>
        <dbReference type="Proteomes" id="UP000000768"/>
    </source>
</evidence>
<keyword evidence="3" id="KW-1185">Reference proteome</keyword>
<dbReference type="AlphaFoldDB" id="A0A1B6QQS1"/>
<dbReference type="Gramene" id="KXG40271">
    <property type="protein sequence ID" value="KXG40271"/>
    <property type="gene ID" value="SORBI_3001G521400"/>
</dbReference>
<name>A0A1B6QQS1_SORBI</name>
<evidence type="ECO:0000256" key="1">
    <source>
        <dbReference type="SAM" id="MobiDB-lite"/>
    </source>
</evidence>
<sequence>MEWNAVLYVTGALGSQKKKKPREQGIADQETSTGRTRAPLAGPAARGKAQLAHPKTGRREPGVGSRDPHPTYSHALPFRMGRIGKVQLRPTPTSKLRESGAASVSGDRPAGPRCPSGGAFRDPTLAVVVVVAWPVCLPSGATPNRVALSAWNPVSVPMPSRPE</sequence>
<reference evidence="2 3" key="1">
    <citation type="journal article" date="2009" name="Nature">
        <title>The Sorghum bicolor genome and the diversification of grasses.</title>
        <authorList>
            <person name="Paterson A.H."/>
            <person name="Bowers J.E."/>
            <person name="Bruggmann R."/>
            <person name="Dubchak I."/>
            <person name="Grimwood J."/>
            <person name="Gundlach H."/>
            <person name="Haberer G."/>
            <person name="Hellsten U."/>
            <person name="Mitros T."/>
            <person name="Poliakov A."/>
            <person name="Schmutz J."/>
            <person name="Spannagl M."/>
            <person name="Tang H."/>
            <person name="Wang X."/>
            <person name="Wicker T."/>
            <person name="Bharti A.K."/>
            <person name="Chapman J."/>
            <person name="Feltus F.A."/>
            <person name="Gowik U."/>
            <person name="Grigoriev I.V."/>
            <person name="Lyons E."/>
            <person name="Maher C.A."/>
            <person name="Martis M."/>
            <person name="Narechania A."/>
            <person name="Otillar R.P."/>
            <person name="Penning B.W."/>
            <person name="Salamov A.A."/>
            <person name="Wang Y."/>
            <person name="Zhang L."/>
            <person name="Carpita N.C."/>
            <person name="Freeling M."/>
            <person name="Gingle A.R."/>
            <person name="Hash C.T."/>
            <person name="Keller B."/>
            <person name="Klein P."/>
            <person name="Kresovich S."/>
            <person name="McCann M.C."/>
            <person name="Ming R."/>
            <person name="Peterson D.G."/>
            <person name="Mehboob-ur-Rahman"/>
            <person name="Ware D."/>
            <person name="Westhoff P."/>
            <person name="Mayer K.F."/>
            <person name="Messing J."/>
            <person name="Rokhsar D.S."/>
        </authorList>
    </citation>
    <scope>NUCLEOTIDE SEQUENCE [LARGE SCALE GENOMIC DNA]</scope>
    <source>
        <strain evidence="3">cv. BTx623</strain>
    </source>
</reference>
<proteinExistence type="predicted"/>